<dbReference type="EMBL" id="DRLD01000407">
    <property type="protein sequence ID" value="HED11865.1"/>
    <property type="molecule type" value="Genomic_DNA"/>
</dbReference>
<evidence type="ECO:0000313" key="1">
    <source>
        <dbReference type="EMBL" id="HED11865.1"/>
    </source>
</evidence>
<organism evidence="1">
    <name type="scientific">Caldithrix abyssi</name>
    <dbReference type="NCBI Taxonomy" id="187145"/>
    <lineage>
        <taxon>Bacteria</taxon>
        <taxon>Pseudomonadati</taxon>
        <taxon>Calditrichota</taxon>
        <taxon>Calditrichia</taxon>
        <taxon>Calditrichales</taxon>
        <taxon>Calditrichaceae</taxon>
        <taxon>Caldithrix</taxon>
    </lineage>
</organism>
<comment type="caution">
    <text evidence="1">The sequence shown here is derived from an EMBL/GenBank/DDBJ whole genome shotgun (WGS) entry which is preliminary data.</text>
</comment>
<dbReference type="AlphaFoldDB" id="A0A7V1PVT8"/>
<sequence>MEKTNMKQTNKYIYPLMALSLLLLVLLAPLSAQQPGAEMNMRQQMQNLQHKGMQQMNQQNMQMSMDQMMKQMNEMLSHTGEMVKAVRDHDDNAHEHMQGTLTDHARAGMASMSKHLDEMANGMQKTLTEMQKMMANKDLMNDPLMKKRMQEMQGNMGDMMSAMNGLLKNMDQLHSQKNKE</sequence>
<reference evidence="1" key="1">
    <citation type="journal article" date="2020" name="mSystems">
        <title>Genome- and Community-Level Interaction Insights into Carbon Utilization and Element Cycling Functions of Hydrothermarchaeota in Hydrothermal Sediment.</title>
        <authorList>
            <person name="Zhou Z."/>
            <person name="Liu Y."/>
            <person name="Xu W."/>
            <person name="Pan J."/>
            <person name="Luo Z.H."/>
            <person name="Li M."/>
        </authorList>
    </citation>
    <scope>NUCLEOTIDE SEQUENCE [LARGE SCALE GENOMIC DNA]</scope>
    <source>
        <strain evidence="1">HyVt-456</strain>
    </source>
</reference>
<evidence type="ECO:0008006" key="2">
    <source>
        <dbReference type="Google" id="ProtNLM"/>
    </source>
</evidence>
<proteinExistence type="predicted"/>
<protein>
    <recommendedName>
        <fullName evidence="2">DUF4175 domain-containing protein</fullName>
    </recommendedName>
</protein>
<dbReference type="Proteomes" id="UP000886005">
    <property type="component" value="Unassembled WGS sequence"/>
</dbReference>
<name>A0A7V1PVT8_CALAY</name>
<gene>
    <name evidence="1" type="ORF">ENJ10_14340</name>
</gene>
<accession>A0A7V1PVT8</accession>